<proteinExistence type="predicted"/>
<dbReference type="Proteomes" id="UP000809910">
    <property type="component" value="Unassembled WGS sequence"/>
</dbReference>
<evidence type="ECO:0000313" key="2">
    <source>
        <dbReference type="Proteomes" id="UP000809910"/>
    </source>
</evidence>
<evidence type="ECO:0000313" key="1">
    <source>
        <dbReference type="EMBL" id="MBL7527442.1"/>
    </source>
</evidence>
<protein>
    <submittedName>
        <fullName evidence="1">Uncharacterized protein</fullName>
    </submittedName>
</protein>
<dbReference type="EMBL" id="JADWVN010000026">
    <property type="protein sequence ID" value="MBL7527442.1"/>
    <property type="molecule type" value="Genomic_DNA"/>
</dbReference>
<dbReference type="RefSeq" id="WP_203112849.1">
    <property type="nucleotide sequence ID" value="NZ_JADOBG010000022.1"/>
</dbReference>
<reference evidence="1 2" key="1">
    <citation type="submission" date="2020-12" db="EMBL/GenBank/DDBJ databases">
        <title>WGS of Legionella: environmental sample.</title>
        <authorList>
            <person name="Cristino S."/>
            <person name="Girolamini L."/>
            <person name="Salaris S."/>
            <person name="Pascale M.R."/>
            <person name="Mazzotta M."/>
            <person name="Orsini M."/>
            <person name="Grottola A."/>
        </authorList>
    </citation>
    <scope>NUCLEOTIDE SEQUENCE [LARGE SCALE GENOMIC DNA]</scope>
    <source>
        <strain evidence="1 2">30cs62</strain>
    </source>
</reference>
<name>A0ABS1WDL3_9GAMM</name>
<accession>A0ABS1WDL3</accession>
<gene>
    <name evidence="1" type="ORF">I5282_12785</name>
</gene>
<organism evidence="1 2">
    <name type="scientific">Legionella bononiensis</name>
    <dbReference type="NCBI Taxonomy" id="2793102"/>
    <lineage>
        <taxon>Bacteria</taxon>
        <taxon>Pseudomonadati</taxon>
        <taxon>Pseudomonadota</taxon>
        <taxon>Gammaproteobacteria</taxon>
        <taxon>Legionellales</taxon>
        <taxon>Legionellaceae</taxon>
        <taxon>Legionella</taxon>
    </lineage>
</organism>
<comment type="caution">
    <text evidence="1">The sequence shown here is derived from an EMBL/GenBank/DDBJ whole genome shotgun (WGS) entry which is preliminary data.</text>
</comment>
<sequence>MCINSSDCLCHHLEMAIKQDKTEELKVIFTSYYIGELYNFILDAYQLLEIRDGHKYADGMSKLVKNYLLDNSADSINVKNESIKTDFMSLYDEQIDDLGTARSLLNDKLLTLIHDVQYLAYQNLSGMDSFNNCLAKANDESIGDMKNVKSHRRSGCTIF</sequence>
<keyword evidence="2" id="KW-1185">Reference proteome</keyword>